<dbReference type="SUPFAM" id="SSF52172">
    <property type="entry name" value="CheY-like"/>
    <property type="match status" value="1"/>
</dbReference>
<dbReference type="PROSITE" id="PS50110">
    <property type="entry name" value="RESPONSE_REGULATORY"/>
    <property type="match status" value="1"/>
</dbReference>
<evidence type="ECO:0000256" key="1">
    <source>
        <dbReference type="PROSITE-ProRule" id="PRU00169"/>
    </source>
</evidence>
<dbReference type="InterPro" id="IPR052020">
    <property type="entry name" value="Cyclic_di-GMP/3'3'-cGAMP_PDE"/>
</dbReference>
<evidence type="ECO:0000256" key="2">
    <source>
        <dbReference type="SAM" id="Coils"/>
    </source>
</evidence>
<dbReference type="GO" id="GO:0000160">
    <property type="term" value="P:phosphorelay signal transduction system"/>
    <property type="evidence" value="ECO:0007669"/>
    <property type="project" value="InterPro"/>
</dbReference>
<feature type="coiled-coil region" evidence="2">
    <location>
        <begin position="133"/>
        <end position="167"/>
    </location>
</feature>
<feature type="domain" description="Response regulatory" evidence="3">
    <location>
        <begin position="16"/>
        <end position="131"/>
    </location>
</feature>
<dbReference type="Proteomes" id="UP000092544">
    <property type="component" value="Unassembled WGS sequence"/>
</dbReference>
<dbReference type="SMART" id="SM00448">
    <property type="entry name" value="REC"/>
    <property type="match status" value="1"/>
</dbReference>
<dbReference type="PANTHER" id="PTHR45228:SF8">
    <property type="entry name" value="TWO-COMPONENT RESPONSE REGULATOR-RELATED"/>
    <property type="match status" value="1"/>
</dbReference>
<keyword evidence="1" id="KW-0597">Phosphoprotein</keyword>
<name>A0A1A8TTY2_9GAMM</name>
<feature type="domain" description="HD-GYP" evidence="4">
    <location>
        <begin position="179"/>
        <end position="375"/>
    </location>
</feature>
<evidence type="ECO:0000313" key="6">
    <source>
        <dbReference type="Proteomes" id="UP000092544"/>
    </source>
</evidence>
<protein>
    <submittedName>
        <fullName evidence="5">Hydrogenase transcriptional regulatory protein hupR1</fullName>
    </submittedName>
</protein>
<dbReference type="AlphaFoldDB" id="A0A1A8TTY2"/>
<evidence type="ECO:0000313" key="5">
    <source>
        <dbReference type="EMBL" id="SBS37283.1"/>
    </source>
</evidence>
<dbReference type="STRING" id="1792290.MSP8886_04051"/>
<organism evidence="5 6">
    <name type="scientific">Marinomonas spartinae</name>
    <dbReference type="NCBI Taxonomy" id="1792290"/>
    <lineage>
        <taxon>Bacteria</taxon>
        <taxon>Pseudomonadati</taxon>
        <taxon>Pseudomonadota</taxon>
        <taxon>Gammaproteobacteria</taxon>
        <taxon>Oceanospirillales</taxon>
        <taxon>Oceanospirillaceae</taxon>
        <taxon>Marinomonas</taxon>
    </lineage>
</organism>
<accession>A0A1A8TTY2</accession>
<dbReference type="InterPro" id="IPR011006">
    <property type="entry name" value="CheY-like_superfamily"/>
</dbReference>
<dbReference type="EMBL" id="FLOB01000017">
    <property type="protein sequence ID" value="SBS37283.1"/>
    <property type="molecule type" value="Genomic_DNA"/>
</dbReference>
<reference evidence="5 6" key="1">
    <citation type="submission" date="2016-06" db="EMBL/GenBank/DDBJ databases">
        <authorList>
            <person name="Kjaerup R.B."/>
            <person name="Dalgaard T.S."/>
            <person name="Juul-Madsen H.R."/>
        </authorList>
    </citation>
    <scope>NUCLEOTIDE SEQUENCE [LARGE SCALE GENOMIC DNA]</scope>
    <source>
        <strain evidence="5 6">CECT 8886</strain>
    </source>
</reference>
<dbReference type="CDD" id="cd17569">
    <property type="entry name" value="REC_HupR-like"/>
    <property type="match status" value="1"/>
</dbReference>
<dbReference type="RefSeq" id="WP_067020254.1">
    <property type="nucleotide sequence ID" value="NZ_FLOB01000017.1"/>
</dbReference>
<dbReference type="InterPro" id="IPR037522">
    <property type="entry name" value="HD_GYP_dom"/>
</dbReference>
<feature type="modified residue" description="4-aspartylphosphate" evidence="1">
    <location>
        <position position="65"/>
    </location>
</feature>
<evidence type="ECO:0000259" key="4">
    <source>
        <dbReference type="PROSITE" id="PS51832"/>
    </source>
</evidence>
<proteinExistence type="predicted"/>
<dbReference type="Pfam" id="PF13487">
    <property type="entry name" value="HD_5"/>
    <property type="match status" value="1"/>
</dbReference>
<dbReference type="InterPro" id="IPR001789">
    <property type="entry name" value="Sig_transdc_resp-reg_receiver"/>
</dbReference>
<keyword evidence="6" id="KW-1185">Reference proteome</keyword>
<dbReference type="OrthoDB" id="9802066at2"/>
<dbReference type="PANTHER" id="PTHR45228">
    <property type="entry name" value="CYCLIC DI-GMP PHOSPHODIESTERASE TM_0186-RELATED"/>
    <property type="match status" value="1"/>
</dbReference>
<dbReference type="Gene3D" id="3.40.50.2300">
    <property type="match status" value="1"/>
</dbReference>
<dbReference type="PROSITE" id="PS51832">
    <property type="entry name" value="HD_GYP"/>
    <property type="match status" value="1"/>
</dbReference>
<keyword evidence="2" id="KW-0175">Coiled coil</keyword>
<evidence type="ECO:0000259" key="3">
    <source>
        <dbReference type="PROSITE" id="PS50110"/>
    </source>
</evidence>
<dbReference type="Gene3D" id="1.10.3210.10">
    <property type="entry name" value="Hypothetical protein af1432"/>
    <property type="match status" value="1"/>
</dbReference>
<gene>
    <name evidence="5" type="primary">hupR1</name>
    <name evidence="5" type="ORF">MSP8886_04051</name>
</gene>
<sequence length="441" mass="50003">MTNTMIDQTHVVEAPGILLVDDEANVLSSLRRLFRKLNCTIYIANSGQEGLDILKESAIDVIISDARMPDMAGPEFLAIAAETYPETTRILLTGYADMDAIVDAVNRGKVSHYVEKPWDDERLIALVESALTNTQLKKQNAQLQCVVQEQNKKLKALNDSLEATVKERSSKIIQINENLKENYRNVIDLFAGLLDMRQPKSEIHVPDIVSLVRDMGTRLQMTEKEVDVLQGAAKMRYIGQVCLSDEILKIPYEELTPEQKEEYEQYPMMGSTLLTCVRQLWPMAEVILQHKEYLNGKGFPNGDWEKFISRSAQILTVANDYIELMNGRMLAEPLTHVEALRYLSARVGENYATDIVETLKVVLSTYQLEEPINDQRIWSQQLVPGMVLSRNLENHKGAFLLSKGHVLTAHIIEKLVELEQQSKAEFKFFVIVPEGVTIPEK</sequence>
<dbReference type="Pfam" id="PF00072">
    <property type="entry name" value="Response_reg"/>
    <property type="match status" value="1"/>
</dbReference>